<dbReference type="Proteomes" id="UP000736787">
    <property type="component" value="Unassembled WGS sequence"/>
</dbReference>
<proteinExistence type="predicted"/>
<dbReference type="Proteomes" id="UP000760860">
    <property type="component" value="Unassembled WGS sequence"/>
</dbReference>
<organism evidence="3 4">
    <name type="scientific">Phytophthora cactorum</name>
    <dbReference type="NCBI Taxonomy" id="29920"/>
    <lineage>
        <taxon>Eukaryota</taxon>
        <taxon>Sar</taxon>
        <taxon>Stramenopiles</taxon>
        <taxon>Oomycota</taxon>
        <taxon>Peronosporomycetes</taxon>
        <taxon>Peronosporales</taxon>
        <taxon>Peronosporaceae</taxon>
        <taxon>Phytophthora</taxon>
    </lineage>
</organism>
<evidence type="ECO:0000313" key="3">
    <source>
        <dbReference type="EMBL" id="KAG3224086.1"/>
    </source>
</evidence>
<gene>
    <name evidence="2" type="ORF">PC117_g4651</name>
    <name evidence="3" type="ORF">PC129_g5233</name>
</gene>
<accession>A0A8T1IIZ6</accession>
<name>A0A8T1IIZ6_9STRA</name>
<dbReference type="AlphaFoldDB" id="A0A8T1IIZ6"/>
<reference evidence="3" key="1">
    <citation type="submission" date="2018-05" db="EMBL/GenBank/DDBJ databases">
        <title>Effector identification in a new, highly contiguous assembly of the strawberry crown rot pathogen Phytophthora cactorum.</title>
        <authorList>
            <person name="Armitage A.D."/>
            <person name="Nellist C.F."/>
            <person name="Bates H."/>
            <person name="Vickerstaff R.J."/>
            <person name="Harrison R.J."/>
        </authorList>
    </citation>
    <scope>NUCLEOTIDE SEQUENCE</scope>
    <source>
        <strain evidence="2">4040</strain>
        <strain evidence="3">P421</strain>
    </source>
</reference>
<protein>
    <submittedName>
        <fullName evidence="3">Uncharacterized protein</fullName>
    </submittedName>
</protein>
<evidence type="ECO:0000313" key="2">
    <source>
        <dbReference type="EMBL" id="KAG2950192.1"/>
    </source>
</evidence>
<evidence type="ECO:0000256" key="1">
    <source>
        <dbReference type="SAM" id="MobiDB-lite"/>
    </source>
</evidence>
<evidence type="ECO:0000313" key="4">
    <source>
        <dbReference type="Proteomes" id="UP000760860"/>
    </source>
</evidence>
<dbReference type="EMBL" id="RCMV01000123">
    <property type="protein sequence ID" value="KAG3224086.1"/>
    <property type="molecule type" value="Genomic_DNA"/>
</dbReference>
<dbReference type="VEuPathDB" id="FungiDB:PC110_g9270"/>
<feature type="region of interest" description="Disordered" evidence="1">
    <location>
        <begin position="162"/>
        <end position="192"/>
    </location>
</feature>
<dbReference type="EMBL" id="RCMK01000075">
    <property type="protein sequence ID" value="KAG2950192.1"/>
    <property type="molecule type" value="Genomic_DNA"/>
</dbReference>
<comment type="caution">
    <text evidence="3">The sequence shown here is derived from an EMBL/GenBank/DDBJ whole genome shotgun (WGS) entry which is preliminary data.</text>
</comment>
<sequence>MVHLCYQIATRTCPNEKLAVFVAASRASRRKLSPLACVTTRFVPPPLPILLIRHDATPLRPLFAYDYQKMSTPEPHFNKDDVEHRLMLHPPTGKFIQVPVDHRTGAVSPPSSPMDELMCKYKGSRCTNPRSLKRNGELHNLCEYHRTKANVNQGRFDAKLRQRRDLDEANPNSTEASDLPEPIRTSEDSPTWPLNEWEAELLLKTIQDGA</sequence>